<dbReference type="AlphaFoldDB" id="E6PY38"/>
<dbReference type="EMBL" id="CABN01000060">
    <property type="protein sequence ID" value="CBH99847.1"/>
    <property type="molecule type" value="Genomic_DNA"/>
</dbReference>
<evidence type="ECO:0000259" key="1">
    <source>
        <dbReference type="Pfam" id="PF13601"/>
    </source>
</evidence>
<dbReference type="InterPro" id="IPR036390">
    <property type="entry name" value="WH_DNA-bd_sf"/>
</dbReference>
<dbReference type="PANTHER" id="PTHR37318:SF1">
    <property type="entry name" value="BSL7504 PROTEIN"/>
    <property type="match status" value="1"/>
</dbReference>
<protein>
    <recommendedName>
        <fullName evidence="1">Winged helix DNA-binding domain-containing protein</fullName>
    </recommendedName>
</protein>
<dbReference type="Gene3D" id="1.10.10.10">
    <property type="entry name" value="Winged helix-like DNA-binding domain superfamily/Winged helix DNA-binding domain"/>
    <property type="match status" value="1"/>
</dbReference>
<sequence length="112" mass="12195">MPERASRTETTGGSELPELNPVIHGKLRLALLSLLVTVEEAEFTWLRGKTGATDGNLGAQLGKLEEAGYVSLEKKFVGRKPQSLYRITDSGRTALREYVLALRQLLGVALDG</sequence>
<name>E6PY38_9ZZZZ</name>
<dbReference type="SUPFAM" id="SSF46785">
    <property type="entry name" value="Winged helix' DNA-binding domain"/>
    <property type="match status" value="1"/>
</dbReference>
<dbReference type="PANTHER" id="PTHR37318">
    <property type="entry name" value="BSL7504 PROTEIN"/>
    <property type="match status" value="1"/>
</dbReference>
<accession>E6PY38</accession>
<organism evidence="2">
    <name type="scientific">mine drainage metagenome</name>
    <dbReference type="NCBI Taxonomy" id="410659"/>
    <lineage>
        <taxon>unclassified sequences</taxon>
        <taxon>metagenomes</taxon>
        <taxon>ecological metagenomes</taxon>
    </lineage>
</organism>
<feature type="domain" description="Winged helix DNA-binding" evidence="1">
    <location>
        <begin position="27"/>
        <end position="106"/>
    </location>
</feature>
<gene>
    <name evidence="2" type="ORF">CARN3_0808</name>
</gene>
<proteinExistence type="predicted"/>
<dbReference type="InterPro" id="IPR027395">
    <property type="entry name" value="WH_DNA-bd_dom"/>
</dbReference>
<reference evidence="2" key="1">
    <citation type="submission" date="2009-10" db="EMBL/GenBank/DDBJ databases">
        <title>Diversity of trophic interactions inside an arsenic-rich microbial ecosystem.</title>
        <authorList>
            <person name="Bertin P.N."/>
            <person name="Heinrich-Salmeron A."/>
            <person name="Pelletier E."/>
            <person name="Goulhen-Chollet F."/>
            <person name="Arsene-Ploetze F."/>
            <person name="Gallien S."/>
            <person name="Calteau A."/>
            <person name="Vallenet D."/>
            <person name="Casiot C."/>
            <person name="Chane-Woon-Ming B."/>
            <person name="Giloteaux L."/>
            <person name="Barakat M."/>
            <person name="Bonnefoy V."/>
            <person name="Bruneel O."/>
            <person name="Chandler M."/>
            <person name="Cleiss J."/>
            <person name="Duran R."/>
            <person name="Elbaz-Poulichet F."/>
            <person name="Fonknechten N."/>
            <person name="Lauga B."/>
            <person name="Mornico D."/>
            <person name="Ortet P."/>
            <person name="Schaeffer C."/>
            <person name="Siguier P."/>
            <person name="Alexander Thil Smith A."/>
            <person name="Van Dorsselaer A."/>
            <person name="Weissenbach J."/>
            <person name="Medigue C."/>
            <person name="Le Paslier D."/>
        </authorList>
    </citation>
    <scope>NUCLEOTIDE SEQUENCE</scope>
</reference>
<evidence type="ECO:0000313" key="2">
    <source>
        <dbReference type="EMBL" id="CBH99847.1"/>
    </source>
</evidence>
<comment type="caution">
    <text evidence="2">The sequence shown here is derived from an EMBL/GenBank/DDBJ whole genome shotgun (WGS) entry which is preliminary data.</text>
</comment>
<dbReference type="Pfam" id="PF13601">
    <property type="entry name" value="HTH_34"/>
    <property type="match status" value="1"/>
</dbReference>
<dbReference type="InterPro" id="IPR036388">
    <property type="entry name" value="WH-like_DNA-bd_sf"/>
</dbReference>